<feature type="transmembrane region" description="Helical" evidence="7">
    <location>
        <begin position="270"/>
        <end position="292"/>
    </location>
</feature>
<dbReference type="InterPro" id="IPR000515">
    <property type="entry name" value="MetI-like"/>
</dbReference>
<dbReference type="AlphaFoldDB" id="A0A0D6JLA3"/>
<evidence type="ECO:0000256" key="2">
    <source>
        <dbReference type="ARBA" id="ARBA00022448"/>
    </source>
</evidence>
<dbReference type="EMBL" id="CSTE01000001">
    <property type="protein sequence ID" value="CQR48664.1"/>
    <property type="molecule type" value="Genomic_DNA"/>
</dbReference>
<name>A0A0D6JLA3_9EURY</name>
<accession>A0A0D6JLA3</accession>
<evidence type="ECO:0000256" key="4">
    <source>
        <dbReference type="ARBA" id="ARBA00022692"/>
    </source>
</evidence>
<dbReference type="Proteomes" id="UP000198902">
    <property type="component" value="Unassembled WGS sequence"/>
</dbReference>
<feature type="transmembrane region" description="Helical" evidence="7">
    <location>
        <begin position="105"/>
        <end position="126"/>
    </location>
</feature>
<keyword evidence="10" id="KW-1185">Reference proteome</keyword>
<dbReference type="SUPFAM" id="SSF161098">
    <property type="entry name" value="MetI-like"/>
    <property type="match status" value="1"/>
</dbReference>
<dbReference type="GO" id="GO:0005886">
    <property type="term" value="C:plasma membrane"/>
    <property type="evidence" value="ECO:0007669"/>
    <property type="project" value="UniProtKB-SubCell"/>
</dbReference>
<dbReference type="GO" id="GO:0055085">
    <property type="term" value="P:transmembrane transport"/>
    <property type="evidence" value="ECO:0007669"/>
    <property type="project" value="InterPro"/>
</dbReference>
<dbReference type="PROSITE" id="PS50928">
    <property type="entry name" value="ABC_TM1"/>
    <property type="match status" value="1"/>
</dbReference>
<dbReference type="PANTHER" id="PTHR32243:SF18">
    <property type="entry name" value="INNER MEMBRANE ABC TRANSPORTER PERMEASE PROTEIN YCJP"/>
    <property type="match status" value="1"/>
</dbReference>
<dbReference type="Pfam" id="PF00528">
    <property type="entry name" value="BPD_transp_1"/>
    <property type="match status" value="1"/>
</dbReference>
<dbReference type="CDD" id="cd06261">
    <property type="entry name" value="TM_PBP2"/>
    <property type="match status" value="1"/>
</dbReference>
<dbReference type="Gene3D" id="1.10.3720.10">
    <property type="entry name" value="MetI-like"/>
    <property type="match status" value="1"/>
</dbReference>
<evidence type="ECO:0000259" key="8">
    <source>
        <dbReference type="PROSITE" id="PS50928"/>
    </source>
</evidence>
<dbReference type="OrthoDB" id="57451at2157"/>
<dbReference type="PANTHER" id="PTHR32243">
    <property type="entry name" value="MALTOSE TRANSPORT SYSTEM PERMEASE-RELATED"/>
    <property type="match status" value="1"/>
</dbReference>
<reference evidence="10" key="1">
    <citation type="submission" date="2015-03" db="EMBL/GenBank/DDBJ databases">
        <authorList>
            <person name="Urmite Genomes"/>
        </authorList>
    </citation>
    <scope>NUCLEOTIDE SEQUENCE [LARGE SCALE GENOMIC DNA]</scope>
    <source>
        <strain evidence="10">Arc-Hr</strain>
    </source>
</reference>
<protein>
    <submittedName>
        <fullName evidence="9">Inner membrane ABC transporter permease protein YcjP</fullName>
    </submittedName>
</protein>
<feature type="domain" description="ABC transmembrane type-1" evidence="8">
    <location>
        <begin position="101"/>
        <end position="292"/>
    </location>
</feature>
<organism evidence="9 10">
    <name type="scientific">Haloferax massiliensis</name>
    <dbReference type="NCBI Taxonomy" id="1476858"/>
    <lineage>
        <taxon>Archaea</taxon>
        <taxon>Methanobacteriati</taxon>
        <taxon>Methanobacteriota</taxon>
        <taxon>Stenosarchaea group</taxon>
        <taxon>Halobacteria</taxon>
        <taxon>Halobacteriales</taxon>
        <taxon>Haloferacaceae</taxon>
        <taxon>Haloferax</taxon>
    </lineage>
</organism>
<proteinExistence type="inferred from homology"/>
<comment type="similarity">
    <text evidence="7">Belongs to the binding-protein-dependent transport system permease family.</text>
</comment>
<feature type="transmembrane region" description="Helical" evidence="7">
    <location>
        <begin position="40"/>
        <end position="61"/>
    </location>
</feature>
<feature type="transmembrane region" description="Helical" evidence="7">
    <location>
        <begin position="138"/>
        <end position="160"/>
    </location>
</feature>
<evidence type="ECO:0000256" key="3">
    <source>
        <dbReference type="ARBA" id="ARBA00022475"/>
    </source>
</evidence>
<keyword evidence="4 7" id="KW-0812">Transmembrane</keyword>
<dbReference type="RefSeq" id="WP_004967173.1">
    <property type="nucleotide sequence ID" value="NZ_CABLRR010000001.1"/>
</dbReference>
<gene>
    <name evidence="9" type="primary">ycjP_1</name>
    <name evidence="9" type="ORF">BN996_00111</name>
</gene>
<evidence type="ECO:0000256" key="7">
    <source>
        <dbReference type="RuleBase" id="RU363032"/>
    </source>
</evidence>
<evidence type="ECO:0000256" key="1">
    <source>
        <dbReference type="ARBA" id="ARBA00004651"/>
    </source>
</evidence>
<evidence type="ECO:0000256" key="5">
    <source>
        <dbReference type="ARBA" id="ARBA00022989"/>
    </source>
</evidence>
<keyword evidence="2 7" id="KW-0813">Transport</keyword>
<evidence type="ECO:0000313" key="10">
    <source>
        <dbReference type="Proteomes" id="UP000198902"/>
    </source>
</evidence>
<keyword evidence="5 7" id="KW-1133">Transmembrane helix</keyword>
<keyword evidence="6 7" id="KW-0472">Membrane</keyword>
<comment type="subcellular location">
    <subcellularLocation>
        <location evidence="1 7">Cell membrane</location>
        <topology evidence="1 7">Multi-pass membrane protein</topology>
    </subcellularLocation>
</comment>
<evidence type="ECO:0000256" key="6">
    <source>
        <dbReference type="ARBA" id="ARBA00023136"/>
    </source>
</evidence>
<dbReference type="InterPro" id="IPR050901">
    <property type="entry name" value="BP-dep_ABC_trans_perm"/>
</dbReference>
<dbReference type="InterPro" id="IPR035906">
    <property type="entry name" value="MetI-like_sf"/>
</dbReference>
<keyword evidence="3" id="KW-1003">Cell membrane</keyword>
<evidence type="ECO:0000313" key="9">
    <source>
        <dbReference type="EMBL" id="CQR48664.1"/>
    </source>
</evidence>
<sequence length="306" mass="34388">MSIRNDIGQKWSSVKQRTVDKPWNPLTHLSHQGRSRGWNLLLNALLVLLLFVVIFPIFWMVSTALRPTDMIYNVPQTLLPQAFSVENFVNTFEGTNFPTYFTNSMILSVGVVGVTTSMSTLAGYGLTRIDIPHKKTFARIILFGYMFPQILLAIPMFIFWSRIGLINSHLGLILAVTATALPFGIWLMWKFFQNVPISLEESAQMAGASPFRAFYEIALPMAKPGVIAVAIFSYATAWGAYTIPRIIMPTSENWPLTVGIHMFTIQKQTLWGEVMAASVMMVIPAFIFVFALQKYLLEGFEVGGQM</sequence>
<feature type="transmembrane region" description="Helical" evidence="7">
    <location>
        <begin position="166"/>
        <end position="189"/>
    </location>
</feature>